<dbReference type="InterPro" id="IPR004147">
    <property type="entry name" value="ABC1_dom"/>
</dbReference>
<keyword evidence="8 13" id="KW-0547">Nucleotide-binding</keyword>
<dbReference type="AlphaFoldDB" id="A0A1B7HIF3"/>
<comment type="caution">
    <text evidence="13">Lacks conserved residue(s) required for the propagation of feature annotation.</text>
</comment>
<dbReference type="SUPFAM" id="SSF56112">
    <property type="entry name" value="Protein kinase-like (PK-like)"/>
    <property type="match status" value="1"/>
</dbReference>
<accession>A0A1B7HIF3</accession>
<dbReference type="PANTHER" id="PTHR10566:SF113">
    <property type="entry name" value="PROTEIN ACTIVITY OF BC1 COMPLEX KINASE 7, CHLOROPLASTIC"/>
    <property type="match status" value="1"/>
</dbReference>
<comment type="function">
    <text evidence="13">Is probably a protein kinase regulator of UbiI activity which is involved in aerobic coenzyme Q (ubiquinone) biosynthesis.</text>
</comment>
<keyword evidence="10 13" id="KW-0067">ATP-binding</keyword>
<comment type="pathway">
    <text evidence="1 13">Cofactor biosynthesis; ubiquinone biosynthesis [regulation].</text>
</comment>
<keyword evidence="12 13" id="KW-0472">Membrane</keyword>
<evidence type="ECO:0000256" key="8">
    <source>
        <dbReference type="ARBA" id="ARBA00022741"/>
    </source>
</evidence>
<comment type="similarity">
    <text evidence="2">Belongs to the protein kinase superfamily. ADCK protein kinase family.</text>
</comment>
<evidence type="ECO:0000256" key="9">
    <source>
        <dbReference type="ARBA" id="ARBA00022777"/>
    </source>
</evidence>
<keyword evidence="16" id="KW-1185">Reference proteome</keyword>
<dbReference type="GO" id="GO:0006744">
    <property type="term" value="P:ubiquinone biosynthetic process"/>
    <property type="evidence" value="ECO:0007669"/>
    <property type="project" value="UniProtKB-UniPathway"/>
</dbReference>
<keyword evidence="7 13" id="KW-0812">Transmembrane</keyword>
<dbReference type="RefSeq" id="WP_064556007.1">
    <property type="nucleotide sequence ID" value="NZ_LXEO01000058.1"/>
</dbReference>
<feature type="active site" description="Proton acceptor" evidence="13">
    <location>
        <position position="288"/>
    </location>
</feature>
<dbReference type="GO" id="GO:0005886">
    <property type="term" value="C:plasma membrane"/>
    <property type="evidence" value="ECO:0007669"/>
    <property type="project" value="UniProtKB-SubCell"/>
</dbReference>
<dbReference type="Proteomes" id="UP000078286">
    <property type="component" value="Unassembled WGS sequence"/>
</dbReference>
<evidence type="ECO:0000256" key="3">
    <source>
        <dbReference type="ARBA" id="ARBA00022475"/>
    </source>
</evidence>
<evidence type="ECO:0000256" key="7">
    <source>
        <dbReference type="ARBA" id="ARBA00022692"/>
    </source>
</evidence>
<comment type="similarity">
    <text evidence="13">Belongs to the ABC1 family. UbiB subfamily.</text>
</comment>
<evidence type="ECO:0000256" key="4">
    <source>
        <dbReference type="ARBA" id="ARBA00022519"/>
    </source>
</evidence>
<evidence type="ECO:0000313" key="16">
    <source>
        <dbReference type="Proteomes" id="UP000078286"/>
    </source>
</evidence>
<keyword evidence="6 13" id="KW-0831">Ubiquinone biosynthesis</keyword>
<dbReference type="EMBL" id="LXEO01000058">
    <property type="protein sequence ID" value="OAT15353.1"/>
    <property type="molecule type" value="Genomic_DNA"/>
</dbReference>
<sequence>MTPGEIRRLYFIVRTFLSYGLDELIPRVRITLPLRIWRRMLFWMPNRHKEKPLGERLRLALQELGPVWIKFGQMLSTRRDLFPPQIADQLAMLQDRVAPFDGALAKKQIEQAMGGLPVEAWFDDFEIKPLASASIAQVHTARLKENGREVVIKVIRPDILPIIKADMKLIYRLARWVPRLLPDGRRLRPLEVVREYEKTLIDELNLLRESANAIQLRRNFEGSSMLYVPEVFSDYCSQDMMVMERIYGIPVSDIAMLHQQGTNMKLLAERGVQVFFTQVFRDSFFHADMHPGNIFVSYDHPEDPQYIGIDCGIVGSLNKEDKRYLAENFIAFFNRDYRKVAELHVDSGWVPPDTNVEDFEFAIRTVCEPIFEKPLAEISFGHVLLNLFNTARRFNMEVQPQLVLLQKTLLYVEGLGRQLYPQLDLWKTAKPFLEDWIKDQVGIPALIRSFKEKAPFWIEKMPELPELMYDSLRQGKQLQHSVDKITRDLQRNQVRQSQSRYLFGIGATLMLSGTLLLINKPEWEFMPAWLMAGGIVTWLIGWRRST</sequence>
<evidence type="ECO:0000256" key="10">
    <source>
        <dbReference type="ARBA" id="ARBA00022840"/>
    </source>
</evidence>
<organism evidence="15 16">
    <name type="scientific">Buttiauxella noackiae ATCC 51607</name>
    <dbReference type="NCBI Taxonomy" id="1354255"/>
    <lineage>
        <taxon>Bacteria</taxon>
        <taxon>Pseudomonadati</taxon>
        <taxon>Pseudomonadota</taxon>
        <taxon>Gammaproteobacteria</taxon>
        <taxon>Enterobacterales</taxon>
        <taxon>Enterobacteriaceae</taxon>
        <taxon>Buttiauxella</taxon>
    </lineage>
</organism>
<keyword evidence="4" id="KW-0997">Cell inner membrane</keyword>
<dbReference type="GO" id="GO:0004672">
    <property type="term" value="F:protein kinase activity"/>
    <property type="evidence" value="ECO:0007669"/>
    <property type="project" value="UniProtKB-UniRule"/>
</dbReference>
<comment type="subcellular location">
    <subcellularLocation>
        <location evidence="13">Cell membrane</location>
        <topology evidence="13">Multi-pass membrane protein</topology>
    </subcellularLocation>
</comment>
<dbReference type="GO" id="GO:0005524">
    <property type="term" value="F:ATP binding"/>
    <property type="evidence" value="ECO:0007669"/>
    <property type="project" value="UniProtKB-KW"/>
</dbReference>
<dbReference type="GO" id="GO:0010795">
    <property type="term" value="P:regulation of ubiquinone biosynthetic process"/>
    <property type="evidence" value="ECO:0007669"/>
    <property type="project" value="UniProtKB-UniRule"/>
</dbReference>
<evidence type="ECO:0000256" key="13">
    <source>
        <dbReference type="HAMAP-Rule" id="MF_00414"/>
    </source>
</evidence>
<protein>
    <recommendedName>
        <fullName evidence="13">Probable protein kinase UbiB</fullName>
        <ecNumber evidence="13">2.7.-.-</ecNumber>
    </recommendedName>
    <alternativeName>
        <fullName evidence="13">Ubiquinone biosynthesis protein UbiB</fullName>
    </alternativeName>
</protein>
<evidence type="ECO:0000256" key="11">
    <source>
        <dbReference type="ARBA" id="ARBA00022989"/>
    </source>
</evidence>
<evidence type="ECO:0000256" key="6">
    <source>
        <dbReference type="ARBA" id="ARBA00022688"/>
    </source>
</evidence>
<keyword evidence="9 13" id="KW-0418">Kinase</keyword>
<keyword evidence="15" id="KW-0560">Oxidoreductase</keyword>
<feature type="transmembrane region" description="Helical" evidence="13">
    <location>
        <begin position="525"/>
        <end position="542"/>
    </location>
</feature>
<keyword evidence="15" id="KW-0503">Monooxygenase</keyword>
<evidence type="ECO:0000313" key="15">
    <source>
        <dbReference type="EMBL" id="OAT15353.1"/>
    </source>
</evidence>
<feature type="binding site" evidence="13">
    <location>
        <begin position="130"/>
        <end position="138"/>
    </location>
    <ligand>
        <name>ATP</name>
        <dbReference type="ChEBI" id="CHEBI:30616"/>
    </ligand>
</feature>
<dbReference type="InterPro" id="IPR011009">
    <property type="entry name" value="Kinase-like_dom_sf"/>
</dbReference>
<evidence type="ECO:0000256" key="2">
    <source>
        <dbReference type="ARBA" id="ARBA00009670"/>
    </source>
</evidence>
<name>A0A1B7HIF3_9ENTR</name>
<keyword evidence="3 13" id="KW-1003">Cell membrane</keyword>
<dbReference type="InterPro" id="IPR045308">
    <property type="entry name" value="UbiB_bact"/>
</dbReference>
<feature type="transmembrane region" description="Helical" evidence="13">
    <location>
        <begin position="501"/>
        <end position="519"/>
    </location>
</feature>
<evidence type="ECO:0000256" key="12">
    <source>
        <dbReference type="ARBA" id="ARBA00023136"/>
    </source>
</evidence>
<dbReference type="NCBIfam" id="TIGR01982">
    <property type="entry name" value="UbiB"/>
    <property type="match status" value="1"/>
</dbReference>
<keyword evidence="15" id="KW-0830">Ubiquinone</keyword>
<proteinExistence type="inferred from homology"/>
<feature type="domain" description="ABC1 atypical kinase-like" evidence="14">
    <location>
        <begin position="93"/>
        <end position="344"/>
    </location>
</feature>
<gene>
    <name evidence="13" type="primary">ubiB</name>
    <name evidence="15" type="ORF">M979_3719</name>
</gene>
<dbReference type="GO" id="GO:0004497">
    <property type="term" value="F:monooxygenase activity"/>
    <property type="evidence" value="ECO:0007669"/>
    <property type="project" value="UniProtKB-KW"/>
</dbReference>
<dbReference type="EC" id="2.7.-.-" evidence="13"/>
<feature type="binding site" evidence="13">
    <location>
        <position position="153"/>
    </location>
    <ligand>
        <name>ATP</name>
        <dbReference type="ChEBI" id="CHEBI:30616"/>
    </ligand>
</feature>
<dbReference type="PANTHER" id="PTHR10566">
    <property type="entry name" value="CHAPERONE-ACTIVITY OF BC1 COMPLEX CABC1 -RELATED"/>
    <property type="match status" value="1"/>
</dbReference>
<dbReference type="UniPathway" id="UPA00232"/>
<dbReference type="Pfam" id="PF03109">
    <property type="entry name" value="ABC1"/>
    <property type="match status" value="1"/>
</dbReference>
<evidence type="ECO:0000256" key="5">
    <source>
        <dbReference type="ARBA" id="ARBA00022679"/>
    </source>
</evidence>
<dbReference type="NCBIfam" id="NF003404">
    <property type="entry name" value="PRK04750.1"/>
    <property type="match status" value="1"/>
</dbReference>
<dbReference type="InterPro" id="IPR050154">
    <property type="entry name" value="UbiB_kinase"/>
</dbReference>
<evidence type="ECO:0000259" key="14">
    <source>
        <dbReference type="Pfam" id="PF03109"/>
    </source>
</evidence>
<keyword evidence="11 13" id="KW-1133">Transmembrane helix</keyword>
<comment type="caution">
    <text evidence="15">The sequence shown here is derived from an EMBL/GenBank/DDBJ whole genome shotgun (WGS) entry which is preliminary data.</text>
</comment>
<dbReference type="CDD" id="cd13972">
    <property type="entry name" value="UbiB"/>
    <property type="match status" value="1"/>
</dbReference>
<dbReference type="PATRIC" id="fig|1354255.3.peg.3832"/>
<dbReference type="HAMAP" id="MF_00414">
    <property type="entry name" value="UbiB"/>
    <property type="match status" value="1"/>
</dbReference>
<reference evidence="15 16" key="1">
    <citation type="submission" date="2016-04" db="EMBL/GenBank/DDBJ databases">
        <title>ATOL: Assembling a taxonomically balanced genome-scale reconstruction of the evolutionary history of the Enterobacteriaceae.</title>
        <authorList>
            <person name="Plunkett G.III."/>
            <person name="Neeno-Eckwall E.C."/>
            <person name="Glasner J.D."/>
            <person name="Perna N.T."/>
        </authorList>
    </citation>
    <scope>NUCLEOTIDE SEQUENCE [LARGE SCALE GENOMIC DNA]</scope>
    <source>
        <strain evidence="15 16">ATCC 51607</strain>
    </source>
</reference>
<dbReference type="InterPro" id="IPR010232">
    <property type="entry name" value="UbiB"/>
</dbReference>
<keyword evidence="5 13" id="KW-0808">Transferase</keyword>
<evidence type="ECO:0000256" key="1">
    <source>
        <dbReference type="ARBA" id="ARBA00005020"/>
    </source>
</evidence>